<evidence type="ECO:0000313" key="1">
    <source>
        <dbReference type="EMBL" id="GAA1911183.1"/>
    </source>
</evidence>
<accession>A0ABN2P351</accession>
<proteinExistence type="predicted"/>
<organism evidence="1 2">
    <name type="scientific">Streptomyces sodiiphilus</name>
    <dbReference type="NCBI Taxonomy" id="226217"/>
    <lineage>
        <taxon>Bacteria</taxon>
        <taxon>Bacillati</taxon>
        <taxon>Actinomycetota</taxon>
        <taxon>Actinomycetes</taxon>
        <taxon>Kitasatosporales</taxon>
        <taxon>Streptomycetaceae</taxon>
        <taxon>Streptomyces</taxon>
    </lineage>
</organism>
<comment type="caution">
    <text evidence="1">The sequence shown here is derived from an EMBL/GenBank/DDBJ whole genome shotgun (WGS) entry which is preliminary data.</text>
</comment>
<protein>
    <submittedName>
        <fullName evidence="1">Uncharacterized protein</fullName>
    </submittedName>
</protein>
<dbReference type="RefSeq" id="WP_344260840.1">
    <property type="nucleotide sequence ID" value="NZ_BAAAMJ010000018.1"/>
</dbReference>
<evidence type="ECO:0000313" key="2">
    <source>
        <dbReference type="Proteomes" id="UP001501303"/>
    </source>
</evidence>
<sequence length="137" mass="14879">MGREPVRAEPETAQRARRRSVAGSHCLLLPLVCELIRSQATGVAGLLGPDAEFRTSHESGGYREDGSGFGCEVLITQAGDVWSLHRGDSVWSMTRESEGRRQPDGRTLFSSWIDLAPTPTTSHPQHLAAEVRAALLS</sequence>
<name>A0ABN2P351_9ACTN</name>
<dbReference type="EMBL" id="BAAAMJ010000018">
    <property type="protein sequence ID" value="GAA1911183.1"/>
    <property type="molecule type" value="Genomic_DNA"/>
</dbReference>
<keyword evidence="2" id="KW-1185">Reference proteome</keyword>
<reference evidence="1 2" key="1">
    <citation type="journal article" date="2019" name="Int. J. Syst. Evol. Microbiol.">
        <title>The Global Catalogue of Microorganisms (GCM) 10K type strain sequencing project: providing services to taxonomists for standard genome sequencing and annotation.</title>
        <authorList>
            <consortium name="The Broad Institute Genomics Platform"/>
            <consortium name="The Broad Institute Genome Sequencing Center for Infectious Disease"/>
            <person name="Wu L."/>
            <person name="Ma J."/>
        </authorList>
    </citation>
    <scope>NUCLEOTIDE SEQUENCE [LARGE SCALE GENOMIC DNA]</scope>
    <source>
        <strain evidence="1 2">JCM 13581</strain>
    </source>
</reference>
<gene>
    <name evidence="1" type="ORF">GCM10009716_21390</name>
</gene>
<dbReference type="Proteomes" id="UP001501303">
    <property type="component" value="Unassembled WGS sequence"/>
</dbReference>